<evidence type="ECO:0000256" key="8">
    <source>
        <dbReference type="ARBA" id="ARBA00022679"/>
    </source>
</evidence>
<dbReference type="PANTHER" id="PTHR14269">
    <property type="entry name" value="CDP-DIACYLGLYCEROL--GLYCEROL-3-PHOSPHATE 3-PHOSPHATIDYLTRANSFERASE-RELATED"/>
    <property type="match status" value="1"/>
</dbReference>
<comment type="similarity">
    <text evidence="4 17">Belongs to the CDP-alcohol phosphatidyltransferase class-I family.</text>
</comment>
<feature type="transmembrane region" description="Helical" evidence="18">
    <location>
        <begin position="120"/>
        <end position="142"/>
    </location>
</feature>
<evidence type="ECO:0000256" key="11">
    <source>
        <dbReference type="ARBA" id="ARBA00023098"/>
    </source>
</evidence>
<dbReference type="EC" id="2.7.8.5" evidence="5"/>
<evidence type="ECO:0000256" key="6">
    <source>
        <dbReference type="ARBA" id="ARBA00014944"/>
    </source>
</evidence>
<dbReference type="GO" id="GO:0008444">
    <property type="term" value="F:CDP-diacylglycerol-glycerol-3-phosphate 3-phosphatidyltransferase activity"/>
    <property type="evidence" value="ECO:0007669"/>
    <property type="project" value="UniProtKB-EC"/>
</dbReference>
<evidence type="ECO:0000256" key="3">
    <source>
        <dbReference type="ARBA" id="ARBA00005042"/>
    </source>
</evidence>
<evidence type="ECO:0000256" key="14">
    <source>
        <dbReference type="ARBA" id="ARBA00023264"/>
    </source>
</evidence>
<dbReference type="Pfam" id="PF01066">
    <property type="entry name" value="CDP-OH_P_transf"/>
    <property type="match status" value="1"/>
</dbReference>
<reference evidence="19" key="1">
    <citation type="journal article" date="2021" name="PeerJ">
        <title>Extensive microbial diversity within the chicken gut microbiome revealed by metagenomics and culture.</title>
        <authorList>
            <person name="Gilroy R."/>
            <person name="Ravi A."/>
            <person name="Getino M."/>
            <person name="Pursley I."/>
            <person name="Horton D.L."/>
            <person name="Alikhan N.F."/>
            <person name="Baker D."/>
            <person name="Gharbi K."/>
            <person name="Hall N."/>
            <person name="Watson M."/>
            <person name="Adriaenssens E.M."/>
            <person name="Foster-Nyarko E."/>
            <person name="Jarju S."/>
            <person name="Secka A."/>
            <person name="Antonio M."/>
            <person name="Oren A."/>
            <person name="Chaudhuri R.R."/>
            <person name="La Ragione R."/>
            <person name="Hildebrand F."/>
            <person name="Pallen M.J."/>
        </authorList>
    </citation>
    <scope>NUCLEOTIDE SEQUENCE</scope>
    <source>
        <strain evidence="19">CHK192-8294</strain>
    </source>
</reference>
<comment type="subcellular location">
    <subcellularLocation>
        <location evidence="2">Membrane</location>
        <topology evidence="2">Multi-pass membrane protein</topology>
    </subcellularLocation>
</comment>
<dbReference type="GO" id="GO:0016020">
    <property type="term" value="C:membrane"/>
    <property type="evidence" value="ECO:0007669"/>
    <property type="project" value="UniProtKB-SubCell"/>
</dbReference>
<keyword evidence="11" id="KW-0443">Lipid metabolism</keyword>
<evidence type="ECO:0000313" key="20">
    <source>
        <dbReference type="Proteomes" id="UP000823921"/>
    </source>
</evidence>
<dbReference type="InterPro" id="IPR043130">
    <property type="entry name" value="CDP-OH_PTrfase_TM_dom"/>
</dbReference>
<keyword evidence="12 18" id="KW-0472">Membrane</keyword>
<comment type="pathway">
    <text evidence="3">Phospholipid metabolism; phosphatidylglycerol biosynthesis; phosphatidylglycerol from CDP-diacylglycerol: step 1/2.</text>
</comment>
<comment type="catalytic activity">
    <reaction evidence="16">
        <text>a CDP-1,2-diacyl-sn-glycerol + sn-glycerol 3-phosphate = a 1,2-diacyl-sn-glycero-3-phospho-(1'-sn-glycero-3'-phosphate) + CMP + H(+)</text>
        <dbReference type="Rhea" id="RHEA:12593"/>
        <dbReference type="ChEBI" id="CHEBI:15378"/>
        <dbReference type="ChEBI" id="CHEBI:57597"/>
        <dbReference type="ChEBI" id="CHEBI:58332"/>
        <dbReference type="ChEBI" id="CHEBI:60110"/>
        <dbReference type="ChEBI" id="CHEBI:60377"/>
        <dbReference type="EC" id="2.7.8.5"/>
    </reaction>
</comment>
<dbReference type="InterPro" id="IPR050324">
    <property type="entry name" value="CDP-alcohol_PTase-I"/>
</dbReference>
<evidence type="ECO:0000256" key="10">
    <source>
        <dbReference type="ARBA" id="ARBA00022989"/>
    </source>
</evidence>
<dbReference type="EMBL" id="DWXO01000095">
    <property type="protein sequence ID" value="HJB81352.1"/>
    <property type="molecule type" value="Genomic_DNA"/>
</dbReference>
<sequence length="179" mass="19833">MTVPNLLSLFRLILVPVFAVVFFQPIPNAHTWAALIYLVAFLTDIADGWIARHFNQISKLGRILDPAADKWMTFTVIICITVDGIIPLWAVIVFFCKELCMAIGGYLMYRRLGDVIPSNWLGKLSTGVFFVVCVALMLFPAIPRMGRTAMIGGALALTLAALAGYVYQYCRAMGERKPA</sequence>
<gene>
    <name evidence="19" type="ORF">H9712_10210</name>
</gene>
<proteinExistence type="inferred from homology"/>
<evidence type="ECO:0000256" key="5">
    <source>
        <dbReference type="ARBA" id="ARBA00013170"/>
    </source>
</evidence>
<name>A0A9D2MNA7_9FIRM</name>
<evidence type="ECO:0000256" key="17">
    <source>
        <dbReference type="RuleBase" id="RU003750"/>
    </source>
</evidence>
<dbReference type="PIRSF" id="PIRSF000847">
    <property type="entry name" value="Phos_ph_gly_syn"/>
    <property type="match status" value="1"/>
</dbReference>
<dbReference type="GO" id="GO:0046474">
    <property type="term" value="P:glycerophospholipid biosynthetic process"/>
    <property type="evidence" value="ECO:0007669"/>
    <property type="project" value="TreeGrafter"/>
</dbReference>
<evidence type="ECO:0000256" key="2">
    <source>
        <dbReference type="ARBA" id="ARBA00004141"/>
    </source>
</evidence>
<accession>A0A9D2MNA7</accession>
<dbReference type="InterPro" id="IPR048254">
    <property type="entry name" value="CDP_ALCOHOL_P_TRANSF_CS"/>
</dbReference>
<evidence type="ECO:0000256" key="13">
    <source>
        <dbReference type="ARBA" id="ARBA00023209"/>
    </source>
</evidence>
<reference evidence="19" key="2">
    <citation type="submission" date="2021-04" db="EMBL/GenBank/DDBJ databases">
        <authorList>
            <person name="Gilroy R."/>
        </authorList>
    </citation>
    <scope>NUCLEOTIDE SEQUENCE</scope>
    <source>
        <strain evidence="19">CHK192-8294</strain>
    </source>
</reference>
<dbReference type="Proteomes" id="UP000823921">
    <property type="component" value="Unassembled WGS sequence"/>
</dbReference>
<evidence type="ECO:0000256" key="12">
    <source>
        <dbReference type="ARBA" id="ARBA00023136"/>
    </source>
</evidence>
<protein>
    <recommendedName>
        <fullName evidence="6">CDP-diacylglycerol--glycerol-3-phosphate 3-phosphatidyltransferase</fullName>
        <ecNumber evidence="5">2.7.8.5</ecNumber>
    </recommendedName>
    <alternativeName>
        <fullName evidence="15">Phosphatidylglycerophosphate synthase</fullName>
    </alternativeName>
</protein>
<keyword evidence="8 17" id="KW-0808">Transferase</keyword>
<keyword evidence="14" id="KW-1208">Phospholipid metabolism</keyword>
<keyword evidence="9 18" id="KW-0812">Transmembrane</keyword>
<evidence type="ECO:0000256" key="7">
    <source>
        <dbReference type="ARBA" id="ARBA00022516"/>
    </source>
</evidence>
<evidence type="ECO:0000256" key="15">
    <source>
        <dbReference type="ARBA" id="ARBA00033018"/>
    </source>
</evidence>
<evidence type="ECO:0000256" key="18">
    <source>
        <dbReference type="SAM" id="Phobius"/>
    </source>
</evidence>
<dbReference type="InterPro" id="IPR000462">
    <property type="entry name" value="CDP-OH_P_trans"/>
</dbReference>
<dbReference type="AlphaFoldDB" id="A0A9D2MNA7"/>
<evidence type="ECO:0000256" key="16">
    <source>
        <dbReference type="ARBA" id="ARBA00048586"/>
    </source>
</evidence>
<comment type="function">
    <text evidence="1">This protein catalyzes the committed step to the synthesis of the acidic phospholipids.</text>
</comment>
<feature type="transmembrane region" description="Helical" evidence="18">
    <location>
        <begin position="148"/>
        <end position="167"/>
    </location>
</feature>
<keyword evidence="10 18" id="KW-1133">Transmembrane helix</keyword>
<evidence type="ECO:0000256" key="9">
    <source>
        <dbReference type="ARBA" id="ARBA00022692"/>
    </source>
</evidence>
<evidence type="ECO:0000256" key="4">
    <source>
        <dbReference type="ARBA" id="ARBA00010441"/>
    </source>
</evidence>
<feature type="transmembrane region" description="Helical" evidence="18">
    <location>
        <begin position="6"/>
        <end position="23"/>
    </location>
</feature>
<evidence type="ECO:0000256" key="1">
    <source>
        <dbReference type="ARBA" id="ARBA00003973"/>
    </source>
</evidence>
<keyword evidence="13" id="KW-0594">Phospholipid biosynthesis</keyword>
<evidence type="ECO:0000313" key="19">
    <source>
        <dbReference type="EMBL" id="HJB81352.1"/>
    </source>
</evidence>
<keyword evidence="7" id="KW-0444">Lipid biosynthesis</keyword>
<dbReference type="PANTHER" id="PTHR14269:SF62">
    <property type="entry name" value="CDP-DIACYLGLYCEROL--GLYCEROL-3-PHOSPHATE 3-PHOSPHATIDYLTRANSFERASE 1, CHLOROPLASTIC"/>
    <property type="match status" value="1"/>
</dbReference>
<dbReference type="Gene3D" id="1.20.120.1760">
    <property type="match status" value="1"/>
</dbReference>
<dbReference type="PROSITE" id="PS00379">
    <property type="entry name" value="CDP_ALCOHOL_P_TRANSF"/>
    <property type="match status" value="1"/>
</dbReference>
<organism evidence="19 20">
    <name type="scientific">Candidatus Flavonifractor intestinigallinarum</name>
    <dbReference type="NCBI Taxonomy" id="2838586"/>
    <lineage>
        <taxon>Bacteria</taxon>
        <taxon>Bacillati</taxon>
        <taxon>Bacillota</taxon>
        <taxon>Clostridia</taxon>
        <taxon>Eubacteriales</taxon>
        <taxon>Oscillospiraceae</taxon>
        <taxon>Flavonifractor</taxon>
    </lineage>
</organism>
<dbReference type="InterPro" id="IPR004570">
    <property type="entry name" value="Phosphatidylglycerol_P_synth"/>
</dbReference>
<feature type="transmembrane region" description="Helical" evidence="18">
    <location>
        <begin position="71"/>
        <end position="99"/>
    </location>
</feature>
<comment type="caution">
    <text evidence="19">The sequence shown here is derived from an EMBL/GenBank/DDBJ whole genome shotgun (WGS) entry which is preliminary data.</text>
</comment>